<dbReference type="GO" id="GO:0030288">
    <property type="term" value="C:outer membrane-bounded periplasmic space"/>
    <property type="evidence" value="ECO:0007669"/>
    <property type="project" value="TreeGrafter"/>
</dbReference>
<evidence type="ECO:0000256" key="1">
    <source>
        <dbReference type="ARBA" id="ARBA00004418"/>
    </source>
</evidence>
<evidence type="ECO:0000313" key="6">
    <source>
        <dbReference type="EMBL" id="MCW3474480.1"/>
    </source>
</evidence>
<dbReference type="Gene3D" id="3.40.190.10">
    <property type="entry name" value="Periplasmic binding protein-like II"/>
    <property type="match status" value="1"/>
</dbReference>
<accession>A0AA41YKW6</accession>
<proteinExistence type="inferred from homology"/>
<evidence type="ECO:0000256" key="3">
    <source>
        <dbReference type="ARBA" id="ARBA00022729"/>
    </source>
</evidence>
<keyword evidence="3 4" id="KW-0732">Signal</keyword>
<organism evidence="6 7">
    <name type="scientific">Limobrevibacterium gyesilva</name>
    <dbReference type="NCBI Taxonomy" id="2991712"/>
    <lineage>
        <taxon>Bacteria</taxon>
        <taxon>Pseudomonadati</taxon>
        <taxon>Pseudomonadota</taxon>
        <taxon>Alphaproteobacteria</taxon>
        <taxon>Acetobacterales</taxon>
        <taxon>Acetobacteraceae</taxon>
        <taxon>Limobrevibacterium</taxon>
    </lineage>
</organism>
<dbReference type="InterPro" id="IPR030678">
    <property type="entry name" value="Peptide/Ni-bd"/>
</dbReference>
<feature type="chain" id="PRO_5041215389" evidence="4">
    <location>
        <begin position="23"/>
        <end position="534"/>
    </location>
</feature>
<dbReference type="Gene3D" id="3.10.105.10">
    <property type="entry name" value="Dipeptide-binding Protein, Domain 3"/>
    <property type="match status" value="1"/>
</dbReference>
<comment type="subcellular location">
    <subcellularLocation>
        <location evidence="1">Periplasm</location>
    </subcellularLocation>
</comment>
<protein>
    <submittedName>
        <fullName evidence="6">ABC transporter substrate-binding protein</fullName>
    </submittedName>
</protein>
<evidence type="ECO:0000256" key="2">
    <source>
        <dbReference type="ARBA" id="ARBA00005695"/>
    </source>
</evidence>
<sequence length="534" mass="58191">MSRRLLIACGAALALGAGAARADTLVVCTEASPDALSSALSTANTSFDVSEQISDRLVEMEIGGSALKPALAESWTISEDGLQYTFKLRHGVKWQSSATFKPTRALNADDVVFSFNRMLDRAHRFNKVGGGNYPLFAALVEPSLKAVTKVSDDTVLFELKTPLAPLLSTLSVQPFSIQSAEYAAAMDKAGTPDQLDIAPIGTGPFQLVQYQKDSLIRFRAFKDFWGANGGMPERAAKVDNLVFSITPDPSVRFAKLRANECQVARYPNPADLDAMRATAGVTVQDSTIASLSYLAFRNDKKPFDDKRVREALATAIDLNSLVKAVYQGSGTPAAALVSPALWGHNDQVKPRPYDPARAKALLAEAGYPNGFSTDLWAIPVARAYMPNGRRAAEMIQADWAKIGVTAKIVTFEWGEYLRRIRNNEADVGMLGGTWDYPDPSQQLIGFTCEALTTGRNIPHWCNRTYSDLIQRANIVTSQAERARLYQQAQQVFHDEVPAMVFADARAFVGVRNNVRGFKLHFLGGQPFGGVSLAQ</sequence>
<gene>
    <name evidence="6" type="ORF">OL599_07775</name>
</gene>
<dbReference type="Proteomes" id="UP001165679">
    <property type="component" value="Unassembled WGS sequence"/>
</dbReference>
<evidence type="ECO:0000256" key="4">
    <source>
        <dbReference type="SAM" id="SignalP"/>
    </source>
</evidence>
<dbReference type="AlphaFoldDB" id="A0AA41YKW6"/>
<feature type="signal peptide" evidence="4">
    <location>
        <begin position="1"/>
        <end position="22"/>
    </location>
</feature>
<comment type="similarity">
    <text evidence="2">Belongs to the bacterial solute-binding protein 5 family.</text>
</comment>
<reference evidence="6" key="2">
    <citation type="submission" date="2022-10" db="EMBL/GenBank/DDBJ databases">
        <authorList>
            <person name="Trinh H.N."/>
        </authorList>
    </citation>
    <scope>NUCLEOTIDE SEQUENCE</scope>
    <source>
        <strain evidence="6">RN2-1</strain>
    </source>
</reference>
<evidence type="ECO:0000259" key="5">
    <source>
        <dbReference type="Pfam" id="PF00496"/>
    </source>
</evidence>
<dbReference type="Pfam" id="PF00496">
    <property type="entry name" value="SBP_bac_5"/>
    <property type="match status" value="1"/>
</dbReference>
<dbReference type="GO" id="GO:0043190">
    <property type="term" value="C:ATP-binding cassette (ABC) transporter complex"/>
    <property type="evidence" value="ECO:0007669"/>
    <property type="project" value="InterPro"/>
</dbReference>
<reference evidence="6" key="1">
    <citation type="submission" date="2022-09" db="EMBL/GenBank/DDBJ databases">
        <title>Rhodovastum sp. nov. RN2-1 isolated from soil in Seongnam, South Korea.</title>
        <authorList>
            <person name="Le N.T."/>
        </authorList>
    </citation>
    <scope>NUCLEOTIDE SEQUENCE</scope>
    <source>
        <strain evidence="6">RN2-1</strain>
    </source>
</reference>
<evidence type="ECO:0000313" key="7">
    <source>
        <dbReference type="Proteomes" id="UP001165679"/>
    </source>
</evidence>
<dbReference type="EMBL" id="JAPDNT010000003">
    <property type="protein sequence ID" value="MCW3474480.1"/>
    <property type="molecule type" value="Genomic_DNA"/>
</dbReference>
<dbReference type="InterPro" id="IPR000914">
    <property type="entry name" value="SBP_5_dom"/>
</dbReference>
<name>A0AA41YKW6_9PROT</name>
<comment type="caution">
    <text evidence="6">The sequence shown here is derived from an EMBL/GenBank/DDBJ whole genome shotgun (WGS) entry which is preliminary data.</text>
</comment>
<dbReference type="CDD" id="cd08493">
    <property type="entry name" value="PBP2_DppA_like"/>
    <property type="match status" value="1"/>
</dbReference>
<dbReference type="PANTHER" id="PTHR30290">
    <property type="entry name" value="PERIPLASMIC BINDING COMPONENT OF ABC TRANSPORTER"/>
    <property type="match status" value="1"/>
</dbReference>
<dbReference type="Gene3D" id="3.90.76.10">
    <property type="entry name" value="Dipeptide-binding Protein, Domain 1"/>
    <property type="match status" value="1"/>
</dbReference>
<dbReference type="InterPro" id="IPR039424">
    <property type="entry name" value="SBP_5"/>
</dbReference>
<dbReference type="PANTHER" id="PTHR30290:SF38">
    <property type="entry name" value="D,D-DIPEPTIDE-BINDING PERIPLASMIC PROTEIN DDPA-RELATED"/>
    <property type="match status" value="1"/>
</dbReference>
<dbReference type="SUPFAM" id="SSF53850">
    <property type="entry name" value="Periplasmic binding protein-like II"/>
    <property type="match status" value="1"/>
</dbReference>
<dbReference type="RefSeq" id="WP_264713112.1">
    <property type="nucleotide sequence ID" value="NZ_JAPDNT010000003.1"/>
</dbReference>
<dbReference type="PIRSF" id="PIRSF002741">
    <property type="entry name" value="MppA"/>
    <property type="match status" value="1"/>
</dbReference>
<dbReference type="GO" id="GO:0042938">
    <property type="term" value="P:dipeptide transport"/>
    <property type="evidence" value="ECO:0007669"/>
    <property type="project" value="TreeGrafter"/>
</dbReference>
<keyword evidence="7" id="KW-1185">Reference proteome</keyword>
<dbReference type="GO" id="GO:1904680">
    <property type="term" value="F:peptide transmembrane transporter activity"/>
    <property type="evidence" value="ECO:0007669"/>
    <property type="project" value="TreeGrafter"/>
</dbReference>
<feature type="domain" description="Solute-binding protein family 5" evidence="5">
    <location>
        <begin position="67"/>
        <end position="447"/>
    </location>
</feature>